<evidence type="ECO:0000313" key="6">
    <source>
        <dbReference type="Proteomes" id="UP000681720"/>
    </source>
</evidence>
<keyword evidence="1" id="KW-0547">Nucleotide-binding</keyword>
<dbReference type="SUPFAM" id="SSF52540">
    <property type="entry name" value="P-loop containing nucleoside triphosphate hydrolases"/>
    <property type="match status" value="1"/>
</dbReference>
<sequence>ENSPAIIFIDEIDAIATKRFDAQTGADREVQRILLELLNQMDGFDQSINVKVNYQ</sequence>
<dbReference type="PANTHER" id="PTHR23073">
    <property type="entry name" value="26S PROTEASOME REGULATORY SUBUNIT"/>
    <property type="match status" value="1"/>
</dbReference>
<dbReference type="Pfam" id="PF00004">
    <property type="entry name" value="AAA"/>
    <property type="match status" value="1"/>
</dbReference>
<accession>A0A8S2XZA4</accession>
<name>A0A8S2XZA4_9BILA</name>
<feature type="domain" description="ATPase AAA-type core" evidence="3">
    <location>
        <begin position="2"/>
        <end position="47"/>
    </location>
</feature>
<comment type="caution">
    <text evidence="5">The sequence shown here is derived from an EMBL/GenBank/DDBJ whole genome shotgun (WGS) entry which is preliminary data.</text>
</comment>
<gene>
    <name evidence="5" type="ORF">GIL414_LOCUS35629</name>
    <name evidence="4" type="ORF">SMN809_LOCUS34955</name>
</gene>
<dbReference type="GO" id="GO:0016887">
    <property type="term" value="F:ATP hydrolysis activity"/>
    <property type="evidence" value="ECO:0007669"/>
    <property type="project" value="InterPro"/>
</dbReference>
<dbReference type="Proteomes" id="UP000681720">
    <property type="component" value="Unassembled WGS sequence"/>
</dbReference>
<evidence type="ECO:0000256" key="2">
    <source>
        <dbReference type="ARBA" id="ARBA00022840"/>
    </source>
</evidence>
<feature type="non-terminal residue" evidence="5">
    <location>
        <position position="1"/>
    </location>
</feature>
<evidence type="ECO:0000259" key="3">
    <source>
        <dbReference type="Pfam" id="PF00004"/>
    </source>
</evidence>
<reference evidence="5" key="1">
    <citation type="submission" date="2021-02" db="EMBL/GenBank/DDBJ databases">
        <authorList>
            <person name="Nowell W R."/>
        </authorList>
    </citation>
    <scope>NUCLEOTIDE SEQUENCE</scope>
</reference>
<dbReference type="InterPro" id="IPR027417">
    <property type="entry name" value="P-loop_NTPase"/>
</dbReference>
<evidence type="ECO:0000256" key="1">
    <source>
        <dbReference type="ARBA" id="ARBA00022741"/>
    </source>
</evidence>
<dbReference type="Proteomes" id="UP000676336">
    <property type="component" value="Unassembled WGS sequence"/>
</dbReference>
<keyword evidence="2" id="KW-0067">ATP-binding</keyword>
<evidence type="ECO:0000313" key="5">
    <source>
        <dbReference type="EMBL" id="CAF4521309.1"/>
    </source>
</evidence>
<dbReference type="Gene3D" id="3.40.50.300">
    <property type="entry name" value="P-loop containing nucleotide triphosphate hydrolases"/>
    <property type="match status" value="1"/>
</dbReference>
<proteinExistence type="predicted"/>
<organism evidence="5 6">
    <name type="scientific">Rotaria magnacalcarata</name>
    <dbReference type="NCBI Taxonomy" id="392030"/>
    <lineage>
        <taxon>Eukaryota</taxon>
        <taxon>Metazoa</taxon>
        <taxon>Spiralia</taxon>
        <taxon>Gnathifera</taxon>
        <taxon>Rotifera</taxon>
        <taxon>Eurotatoria</taxon>
        <taxon>Bdelloidea</taxon>
        <taxon>Philodinida</taxon>
        <taxon>Philodinidae</taxon>
        <taxon>Rotaria</taxon>
    </lineage>
</organism>
<dbReference type="EMBL" id="CAJOBI010081959">
    <property type="protein sequence ID" value="CAF4502058.1"/>
    <property type="molecule type" value="Genomic_DNA"/>
</dbReference>
<dbReference type="InterPro" id="IPR050221">
    <property type="entry name" value="26S_Proteasome_ATPase"/>
</dbReference>
<evidence type="ECO:0000313" key="4">
    <source>
        <dbReference type="EMBL" id="CAF4502058.1"/>
    </source>
</evidence>
<dbReference type="EMBL" id="CAJOBJ010086115">
    <property type="protein sequence ID" value="CAF4521309.1"/>
    <property type="molecule type" value="Genomic_DNA"/>
</dbReference>
<protein>
    <recommendedName>
        <fullName evidence="3">ATPase AAA-type core domain-containing protein</fullName>
    </recommendedName>
</protein>
<dbReference type="InterPro" id="IPR003959">
    <property type="entry name" value="ATPase_AAA_core"/>
</dbReference>
<dbReference type="AlphaFoldDB" id="A0A8S2XZA4"/>
<dbReference type="GO" id="GO:0005524">
    <property type="term" value="F:ATP binding"/>
    <property type="evidence" value="ECO:0007669"/>
    <property type="project" value="UniProtKB-KW"/>
</dbReference>